<dbReference type="AlphaFoldDB" id="A0AAF0Z8M8"/>
<dbReference type="Proteomes" id="UP001304340">
    <property type="component" value="Chromosome"/>
</dbReference>
<feature type="domain" description="Transcriptional regulator LacI/GalR-like sensor" evidence="5">
    <location>
        <begin position="147"/>
        <end position="312"/>
    </location>
</feature>
<name>A0AAF0Z8M8_9MICO</name>
<dbReference type="KEGG" id="sbil:SANBI_003507"/>
<keyword evidence="2" id="KW-0238">DNA-binding</keyword>
<evidence type="ECO:0000313" key="6">
    <source>
        <dbReference type="EMBL" id="WPF82168.1"/>
    </source>
</evidence>
<keyword evidence="7" id="KW-1185">Reference proteome</keyword>
<reference evidence="7" key="1">
    <citation type="submission" date="2023-11" db="EMBL/GenBank/DDBJ databases">
        <authorList>
            <person name="Helweg L.P."/>
            <person name="Kiel A."/>
            <person name="Hitz F."/>
            <person name="Ruckert-Reed C."/>
            <person name="Busche T."/>
            <person name="Kaltschmidt B."/>
            <person name="Kaltschmidt C."/>
        </authorList>
    </citation>
    <scope>NUCLEOTIDE SEQUENCE [LARGE SCALE GENOMIC DNA]</scope>
    <source>
        <strain evidence="7">4.1</strain>
    </source>
</reference>
<dbReference type="EMBL" id="CP138359">
    <property type="protein sequence ID" value="WPF82168.1"/>
    <property type="molecule type" value="Genomic_DNA"/>
</dbReference>
<dbReference type="RefSeq" id="WP_319157344.1">
    <property type="nucleotide sequence ID" value="NZ_CP138359.1"/>
</dbReference>
<organism evidence="6 7">
    <name type="scientific">Sanguibacter biliveldensis</name>
    <dbReference type="NCBI Taxonomy" id="3030830"/>
    <lineage>
        <taxon>Bacteria</taxon>
        <taxon>Bacillati</taxon>
        <taxon>Actinomycetota</taxon>
        <taxon>Actinomycetes</taxon>
        <taxon>Micrococcales</taxon>
        <taxon>Sanguibacteraceae</taxon>
        <taxon>Sanguibacter</taxon>
    </lineage>
</organism>
<dbReference type="InterPro" id="IPR028082">
    <property type="entry name" value="Peripla_BP_I"/>
</dbReference>
<keyword evidence="3" id="KW-0804">Transcription</keyword>
<gene>
    <name evidence="6" type="ORF">SANBI_003507</name>
</gene>
<sequence>MTYQTRDTKAQTRGGRVQEDEATTPSRGAALARRDRTGLVALAVPDLEEPYFAELTGLLVRRAEARGLSILIQQTAGVHEREVTVANGVGLPPTDGLIHIPRSLTVADLTRRTSPGPLVLLGEHIVSSPFSHVTIDNRAAAMAATLHLVERGCRRLAVVGPRHTTPSDAADRRVAGFRDAVQAQGWEVDSDLVGPVGAFTSHEGQRAMRTLLDAHEPPDGVLCSNDSVAFGVMRELHVRGLRVPEDVAVIGIDDVSGAEFATPSLSSVAPDKSAIVDSALMLLERQIAAPPAADVPVEQVVVGFTLRARESTAR</sequence>
<evidence type="ECO:0000256" key="1">
    <source>
        <dbReference type="ARBA" id="ARBA00023015"/>
    </source>
</evidence>
<dbReference type="SUPFAM" id="SSF53822">
    <property type="entry name" value="Periplasmic binding protein-like I"/>
    <property type="match status" value="1"/>
</dbReference>
<dbReference type="Pfam" id="PF13377">
    <property type="entry name" value="Peripla_BP_3"/>
    <property type="match status" value="1"/>
</dbReference>
<feature type="compositionally biased region" description="Basic and acidic residues" evidence="4">
    <location>
        <begin position="1"/>
        <end position="10"/>
    </location>
</feature>
<dbReference type="Gene3D" id="3.40.50.2300">
    <property type="match status" value="2"/>
</dbReference>
<dbReference type="InterPro" id="IPR046335">
    <property type="entry name" value="LacI/GalR-like_sensor"/>
</dbReference>
<accession>A0AAF0Z8M8</accession>
<evidence type="ECO:0000313" key="7">
    <source>
        <dbReference type="Proteomes" id="UP001304340"/>
    </source>
</evidence>
<dbReference type="PANTHER" id="PTHR30146:SF109">
    <property type="entry name" value="HTH-TYPE TRANSCRIPTIONAL REGULATOR GALS"/>
    <property type="match status" value="1"/>
</dbReference>
<feature type="region of interest" description="Disordered" evidence="4">
    <location>
        <begin position="1"/>
        <end position="29"/>
    </location>
</feature>
<dbReference type="GO" id="GO:0003700">
    <property type="term" value="F:DNA-binding transcription factor activity"/>
    <property type="evidence" value="ECO:0007669"/>
    <property type="project" value="TreeGrafter"/>
</dbReference>
<evidence type="ECO:0000259" key="5">
    <source>
        <dbReference type="Pfam" id="PF13377"/>
    </source>
</evidence>
<dbReference type="GO" id="GO:0000976">
    <property type="term" value="F:transcription cis-regulatory region binding"/>
    <property type="evidence" value="ECO:0007669"/>
    <property type="project" value="TreeGrafter"/>
</dbReference>
<proteinExistence type="predicted"/>
<protein>
    <submittedName>
        <fullName evidence="6">Substrate-binding domain-containing protein</fullName>
    </submittedName>
</protein>
<evidence type="ECO:0000256" key="2">
    <source>
        <dbReference type="ARBA" id="ARBA00023125"/>
    </source>
</evidence>
<evidence type="ECO:0000256" key="4">
    <source>
        <dbReference type="SAM" id="MobiDB-lite"/>
    </source>
</evidence>
<evidence type="ECO:0000256" key="3">
    <source>
        <dbReference type="ARBA" id="ARBA00023163"/>
    </source>
</evidence>
<dbReference type="PANTHER" id="PTHR30146">
    <property type="entry name" value="LACI-RELATED TRANSCRIPTIONAL REPRESSOR"/>
    <property type="match status" value="1"/>
</dbReference>
<keyword evidence="1" id="KW-0805">Transcription regulation</keyword>
<dbReference type="CDD" id="cd06267">
    <property type="entry name" value="PBP1_LacI_sugar_binding-like"/>
    <property type="match status" value="1"/>
</dbReference>